<reference evidence="4 5" key="1">
    <citation type="submission" date="2013-09" db="EMBL/GenBank/DDBJ databases">
        <title>Whole genome sequencing of Halarchaeum acidiphilum strain MH1-52-1.</title>
        <authorList>
            <person name="Shimane Y."/>
            <person name="Minegishi H."/>
            <person name="Nishi S."/>
            <person name="Echigo A."/>
            <person name="Shuto A."/>
            <person name="Konishi M."/>
            <person name="Ito T."/>
            <person name="Ohkuma M."/>
            <person name="Ohta Y."/>
            <person name="Nagano Y."/>
            <person name="Tsubouchi T."/>
            <person name="Mori K."/>
            <person name="Usui K."/>
            <person name="Kamekura M."/>
            <person name="Usami R."/>
            <person name="Takaki Y."/>
            <person name="Hatada Y."/>
        </authorList>
    </citation>
    <scope>NUCLEOTIDE SEQUENCE [LARGE SCALE GENOMIC DNA]</scope>
    <source>
        <strain evidence="4 5">JCM 16109</strain>
    </source>
</reference>
<dbReference type="Pfam" id="PF01156">
    <property type="entry name" value="IU_nuc_hydro"/>
    <property type="match status" value="1"/>
</dbReference>
<evidence type="ECO:0000313" key="4">
    <source>
        <dbReference type="EMBL" id="GAD52718.1"/>
    </source>
</evidence>
<name>U3AD63_9EURY</name>
<dbReference type="PANTHER" id="PTHR12304">
    <property type="entry name" value="INOSINE-URIDINE PREFERRING NUCLEOSIDE HYDROLASE"/>
    <property type="match status" value="1"/>
</dbReference>
<keyword evidence="2" id="KW-0326">Glycosidase</keyword>
<evidence type="ECO:0000256" key="2">
    <source>
        <dbReference type="ARBA" id="ARBA00023295"/>
    </source>
</evidence>
<dbReference type="PANTHER" id="PTHR12304:SF4">
    <property type="entry name" value="URIDINE NUCLEOSIDASE"/>
    <property type="match status" value="1"/>
</dbReference>
<accession>U3AD63</accession>
<protein>
    <submittedName>
        <fullName evidence="4">Inosine-uridine preferring nucleoside hydrolase</fullName>
    </submittedName>
</protein>
<dbReference type="AlphaFoldDB" id="U3AD63"/>
<sequence length="312" mass="33103">MARKVLFDTDPGCDDAVMLAAALGHNAIDVVGLTTVCGNSTVENTTRNARAILELGGYDVPVARGCARPLVDELATAEWVHGEGGIRGDMPYPSGDVGDEHAADVIVRQARKHGDDLTIAAVGPLPNLAFALAKEPDLPEIVDRIYVMGGAALSSGNVTPVAEANFHNDPAAASRVVQDAFPRMVGLDVTNDATIPFERIESYAERGGVFETIAEWARYPTDAVDVDETGPSIHDAAVLADIVDPDVLDFEEYYCEIDTTGGPSHGSVVCDQHGVYEEEPNAAVAVDIDVERYREIVDDGLSAYAAHAEDGE</sequence>
<comment type="caution">
    <text evidence="4">The sequence shown here is derived from an EMBL/GenBank/DDBJ whole genome shotgun (WGS) entry which is preliminary data.</text>
</comment>
<evidence type="ECO:0000256" key="1">
    <source>
        <dbReference type="ARBA" id="ARBA00022801"/>
    </source>
</evidence>
<dbReference type="RefSeq" id="WP_020221761.1">
    <property type="nucleotide sequence ID" value="NZ_BANO01000099.1"/>
</dbReference>
<dbReference type="GO" id="GO:0005829">
    <property type="term" value="C:cytosol"/>
    <property type="evidence" value="ECO:0007669"/>
    <property type="project" value="TreeGrafter"/>
</dbReference>
<feature type="domain" description="Inosine/uridine-preferring nucleoside hydrolase" evidence="3">
    <location>
        <begin position="5"/>
        <end position="294"/>
    </location>
</feature>
<dbReference type="CDD" id="cd02650">
    <property type="entry name" value="nuc_hydro_CaPnhB"/>
    <property type="match status" value="1"/>
</dbReference>
<dbReference type="EMBL" id="BATA01000032">
    <property type="protein sequence ID" value="GAD52718.1"/>
    <property type="molecule type" value="Genomic_DNA"/>
</dbReference>
<dbReference type="eggNOG" id="arCOG04558">
    <property type="taxonomic scope" value="Archaea"/>
</dbReference>
<dbReference type="OrthoDB" id="33780at2157"/>
<evidence type="ECO:0000259" key="3">
    <source>
        <dbReference type="Pfam" id="PF01156"/>
    </source>
</evidence>
<dbReference type="InterPro" id="IPR001910">
    <property type="entry name" value="Inosine/uridine_hydrolase_dom"/>
</dbReference>
<dbReference type="SUPFAM" id="SSF53590">
    <property type="entry name" value="Nucleoside hydrolase"/>
    <property type="match status" value="1"/>
</dbReference>
<dbReference type="InterPro" id="IPR023186">
    <property type="entry name" value="IUNH"/>
</dbReference>
<evidence type="ECO:0000313" key="5">
    <source>
        <dbReference type="Proteomes" id="UP000016986"/>
    </source>
</evidence>
<dbReference type="GO" id="GO:0006152">
    <property type="term" value="P:purine nucleoside catabolic process"/>
    <property type="evidence" value="ECO:0007669"/>
    <property type="project" value="TreeGrafter"/>
</dbReference>
<gene>
    <name evidence="4" type="ORF">MBEHAL_1478</name>
</gene>
<proteinExistence type="predicted"/>
<keyword evidence="5" id="KW-1185">Reference proteome</keyword>
<dbReference type="InterPro" id="IPR036452">
    <property type="entry name" value="Ribo_hydro-like"/>
</dbReference>
<organism evidence="4 5">
    <name type="scientific">Halarchaeum acidiphilum MH1-52-1</name>
    <dbReference type="NCBI Taxonomy" id="1261545"/>
    <lineage>
        <taxon>Archaea</taxon>
        <taxon>Methanobacteriati</taxon>
        <taxon>Methanobacteriota</taxon>
        <taxon>Stenosarchaea group</taxon>
        <taxon>Halobacteria</taxon>
        <taxon>Halobacteriales</taxon>
        <taxon>Halobacteriaceae</taxon>
    </lineage>
</organism>
<dbReference type="Gene3D" id="3.90.245.10">
    <property type="entry name" value="Ribonucleoside hydrolase-like"/>
    <property type="match status" value="1"/>
</dbReference>
<keyword evidence="1 4" id="KW-0378">Hydrolase</keyword>
<dbReference type="Proteomes" id="UP000016986">
    <property type="component" value="Unassembled WGS sequence"/>
</dbReference>
<dbReference type="GO" id="GO:0008477">
    <property type="term" value="F:purine nucleosidase activity"/>
    <property type="evidence" value="ECO:0007669"/>
    <property type="project" value="TreeGrafter"/>
</dbReference>